<sequence>MTSSLTSPAGDYDFAEQIAFYADKNSRDRLETLLAAWRGDFASLPPDLIKQQLRMVRSLGVGPSLRSLDDLLDTFQDILGRRLRADGPFDESAERQLDLYCQVVRTLRRAVSAGKRSDNVPIKSETDVSTTKSMAENKEMELIVTMQGLLDRVIDLEGQKRLLEEQGGDSAEHGSRIAELLDELRAAKLQITECEAELTDVRRQLNECQAQMQRDQDLINAYESRVGNKWLNDAEQITHRNAIRSMPLDALIKRLRL</sequence>
<gene>
    <name evidence="2" type="ORF">CVIRNUC_004227</name>
</gene>
<name>A0AAV1I213_9CHLO</name>
<comment type="caution">
    <text evidence="2">The sequence shown here is derived from an EMBL/GenBank/DDBJ whole genome shotgun (WGS) entry which is preliminary data.</text>
</comment>
<organism evidence="2 3">
    <name type="scientific">Coccomyxa viridis</name>
    <dbReference type="NCBI Taxonomy" id="1274662"/>
    <lineage>
        <taxon>Eukaryota</taxon>
        <taxon>Viridiplantae</taxon>
        <taxon>Chlorophyta</taxon>
        <taxon>core chlorophytes</taxon>
        <taxon>Trebouxiophyceae</taxon>
        <taxon>Trebouxiophyceae incertae sedis</taxon>
        <taxon>Coccomyxaceae</taxon>
        <taxon>Coccomyxa</taxon>
    </lineage>
</organism>
<dbReference type="Proteomes" id="UP001314263">
    <property type="component" value="Unassembled WGS sequence"/>
</dbReference>
<protein>
    <submittedName>
        <fullName evidence="2">Uncharacterized protein</fullName>
    </submittedName>
</protein>
<keyword evidence="1" id="KW-0175">Coiled coil</keyword>
<feature type="coiled-coil region" evidence="1">
    <location>
        <begin position="146"/>
        <end position="225"/>
    </location>
</feature>
<evidence type="ECO:0000256" key="1">
    <source>
        <dbReference type="SAM" id="Coils"/>
    </source>
</evidence>
<reference evidence="2 3" key="1">
    <citation type="submission" date="2023-10" db="EMBL/GenBank/DDBJ databases">
        <authorList>
            <person name="Maclean D."/>
            <person name="Macfadyen A."/>
        </authorList>
    </citation>
    <scope>NUCLEOTIDE SEQUENCE [LARGE SCALE GENOMIC DNA]</scope>
</reference>
<accession>A0AAV1I213</accession>
<evidence type="ECO:0000313" key="3">
    <source>
        <dbReference type="Proteomes" id="UP001314263"/>
    </source>
</evidence>
<evidence type="ECO:0000313" key="2">
    <source>
        <dbReference type="EMBL" id="CAK0775038.1"/>
    </source>
</evidence>
<proteinExistence type="predicted"/>
<dbReference type="AlphaFoldDB" id="A0AAV1I213"/>
<dbReference type="EMBL" id="CAUYUE010000005">
    <property type="protein sequence ID" value="CAK0775038.1"/>
    <property type="molecule type" value="Genomic_DNA"/>
</dbReference>
<keyword evidence="3" id="KW-1185">Reference proteome</keyword>